<evidence type="ECO:0000313" key="1">
    <source>
        <dbReference type="EMBL" id="ABE53611.1"/>
    </source>
</evidence>
<proteinExistence type="predicted"/>
<evidence type="ECO:0000313" key="2">
    <source>
        <dbReference type="Proteomes" id="UP000001982"/>
    </source>
</evidence>
<dbReference type="KEGG" id="sdn:Sden_0316"/>
<dbReference type="Proteomes" id="UP000001982">
    <property type="component" value="Chromosome"/>
</dbReference>
<dbReference type="HOGENOM" id="CLU_1141961_0_0_6"/>
<accession>Q12SG5</accession>
<keyword evidence="2" id="KW-1185">Reference proteome</keyword>
<protein>
    <submittedName>
        <fullName evidence="1">Uncharacterized protein</fullName>
    </submittedName>
</protein>
<reference evidence="1 2" key="1">
    <citation type="submission" date="2006-03" db="EMBL/GenBank/DDBJ databases">
        <title>Complete sequence of Shewanella denitrificans OS217.</title>
        <authorList>
            <consortium name="US DOE Joint Genome Institute"/>
            <person name="Copeland A."/>
            <person name="Lucas S."/>
            <person name="Lapidus A."/>
            <person name="Barry K."/>
            <person name="Detter J.C."/>
            <person name="Glavina del Rio T."/>
            <person name="Hammon N."/>
            <person name="Israni S."/>
            <person name="Dalin E."/>
            <person name="Tice H."/>
            <person name="Pitluck S."/>
            <person name="Brettin T."/>
            <person name="Bruce D."/>
            <person name="Han C."/>
            <person name="Tapia R."/>
            <person name="Gilna P."/>
            <person name="Kiss H."/>
            <person name="Schmutz J."/>
            <person name="Larimer F."/>
            <person name="Land M."/>
            <person name="Hauser L."/>
            <person name="Kyrpides N."/>
            <person name="Lykidis A."/>
            <person name="Richardson P."/>
        </authorList>
    </citation>
    <scope>NUCLEOTIDE SEQUENCE [LARGE SCALE GENOMIC DNA]</scope>
    <source>
        <strain evidence="2">OS217 / ATCC BAA-1090 / DSM 15013</strain>
    </source>
</reference>
<dbReference type="EMBL" id="CP000302">
    <property type="protein sequence ID" value="ABE53611.1"/>
    <property type="molecule type" value="Genomic_DNA"/>
</dbReference>
<name>Q12SG5_SHEDO</name>
<organism evidence="1 2">
    <name type="scientific">Shewanella denitrificans (strain OS217 / ATCC BAA-1090 / DSM 15013)</name>
    <dbReference type="NCBI Taxonomy" id="318161"/>
    <lineage>
        <taxon>Bacteria</taxon>
        <taxon>Pseudomonadati</taxon>
        <taxon>Pseudomonadota</taxon>
        <taxon>Gammaproteobacteria</taxon>
        <taxon>Alteromonadales</taxon>
        <taxon>Shewanellaceae</taxon>
        <taxon>Shewanella</taxon>
    </lineage>
</organism>
<dbReference type="STRING" id="318161.Sden_0316"/>
<dbReference type="AlphaFoldDB" id="Q12SG5"/>
<dbReference type="Pfam" id="PF19924">
    <property type="entry name" value="DUF6387"/>
    <property type="match status" value="1"/>
</dbReference>
<sequence length="243" mass="28093">MMKMEIISSTAQLPTWYTPERYIHLKRASYDVILNELWLRHHANEDIEQGKECKELSLLFNKRFINDLDIPPDDAYNALGLNVKLISSPVLKILAGEVMRDCDATDNRYVHEIGMCNLFGDGFVSLNLKLATNSEIIDEFTILLDKLRKESNIPEPKREFRSVEKFDAIFQNHVFEYIDLTLWAKANNLKIPPRVFAEAIVNADKTPAFTATEIQNKVQRNAQQILSISYLKQLEVDIKTHRI</sequence>
<gene>
    <name evidence="1" type="ordered locus">Sden_0316</name>
</gene>
<dbReference type="InterPro" id="IPR045664">
    <property type="entry name" value="DUF6387"/>
</dbReference>